<feature type="transmembrane region" description="Helical" evidence="1">
    <location>
        <begin position="46"/>
        <end position="65"/>
    </location>
</feature>
<keyword evidence="1" id="KW-1133">Transmembrane helix</keyword>
<dbReference type="InterPro" id="IPR000719">
    <property type="entry name" value="Prot_kinase_dom"/>
</dbReference>
<gene>
    <name evidence="3" type="ORF">BDN70DRAFT_787265</name>
</gene>
<evidence type="ECO:0000313" key="4">
    <source>
        <dbReference type="Proteomes" id="UP000807469"/>
    </source>
</evidence>
<feature type="domain" description="Protein kinase" evidence="2">
    <location>
        <begin position="1"/>
        <end position="93"/>
    </location>
</feature>
<keyword evidence="4" id="KW-1185">Reference proteome</keyword>
<sequence length="93" mass="11087">LVHAYSWKAGVEHGDPNLWNLLYNDDTKCGVLRDHDLSKVRRKSHIPAGTILFVSMDFLMFDYWCGYTRRVYRHELEALVWTLPFVFIRYQHG</sequence>
<dbReference type="OrthoDB" id="5569250at2759"/>
<dbReference type="Proteomes" id="UP000807469">
    <property type="component" value="Unassembled WGS sequence"/>
</dbReference>
<dbReference type="EMBL" id="MU155153">
    <property type="protein sequence ID" value="KAF9483447.1"/>
    <property type="molecule type" value="Genomic_DNA"/>
</dbReference>
<evidence type="ECO:0000259" key="2">
    <source>
        <dbReference type="PROSITE" id="PS50011"/>
    </source>
</evidence>
<dbReference type="AlphaFoldDB" id="A0A9P5Z893"/>
<dbReference type="PROSITE" id="PS50011">
    <property type="entry name" value="PROTEIN_KINASE_DOM"/>
    <property type="match status" value="1"/>
</dbReference>
<dbReference type="GO" id="GO:0005524">
    <property type="term" value="F:ATP binding"/>
    <property type="evidence" value="ECO:0007669"/>
    <property type="project" value="InterPro"/>
</dbReference>
<accession>A0A9P5Z893</accession>
<name>A0A9P5Z893_9AGAR</name>
<dbReference type="GO" id="GO:0004672">
    <property type="term" value="F:protein kinase activity"/>
    <property type="evidence" value="ECO:0007669"/>
    <property type="project" value="InterPro"/>
</dbReference>
<evidence type="ECO:0000313" key="3">
    <source>
        <dbReference type="EMBL" id="KAF9483447.1"/>
    </source>
</evidence>
<feature type="non-terminal residue" evidence="3">
    <location>
        <position position="93"/>
    </location>
</feature>
<comment type="caution">
    <text evidence="3">The sequence shown here is derived from an EMBL/GenBank/DDBJ whole genome shotgun (WGS) entry which is preliminary data.</text>
</comment>
<reference evidence="3" key="1">
    <citation type="submission" date="2020-11" db="EMBL/GenBank/DDBJ databases">
        <authorList>
            <consortium name="DOE Joint Genome Institute"/>
            <person name="Ahrendt S."/>
            <person name="Riley R."/>
            <person name="Andreopoulos W."/>
            <person name="Labutti K."/>
            <person name="Pangilinan J."/>
            <person name="Ruiz-Duenas F.J."/>
            <person name="Barrasa J.M."/>
            <person name="Sanchez-Garcia M."/>
            <person name="Camarero S."/>
            <person name="Miyauchi S."/>
            <person name="Serrano A."/>
            <person name="Linde D."/>
            <person name="Babiker R."/>
            <person name="Drula E."/>
            <person name="Ayuso-Fernandez I."/>
            <person name="Pacheco R."/>
            <person name="Padilla G."/>
            <person name="Ferreira P."/>
            <person name="Barriuso J."/>
            <person name="Kellner H."/>
            <person name="Castanera R."/>
            <person name="Alfaro M."/>
            <person name="Ramirez L."/>
            <person name="Pisabarro A.G."/>
            <person name="Kuo A."/>
            <person name="Tritt A."/>
            <person name="Lipzen A."/>
            <person name="He G."/>
            <person name="Yan M."/>
            <person name="Ng V."/>
            <person name="Cullen D."/>
            <person name="Martin F."/>
            <person name="Rosso M.-N."/>
            <person name="Henrissat B."/>
            <person name="Hibbett D."/>
            <person name="Martinez A.T."/>
            <person name="Grigoriev I.V."/>
        </authorList>
    </citation>
    <scope>NUCLEOTIDE SEQUENCE</scope>
    <source>
        <strain evidence="3">CIRM-BRFM 674</strain>
    </source>
</reference>
<protein>
    <recommendedName>
        <fullName evidence="2">Protein kinase domain-containing protein</fullName>
    </recommendedName>
</protein>
<keyword evidence="1" id="KW-0812">Transmembrane</keyword>
<organism evidence="3 4">
    <name type="scientific">Pholiota conissans</name>
    <dbReference type="NCBI Taxonomy" id="109636"/>
    <lineage>
        <taxon>Eukaryota</taxon>
        <taxon>Fungi</taxon>
        <taxon>Dikarya</taxon>
        <taxon>Basidiomycota</taxon>
        <taxon>Agaricomycotina</taxon>
        <taxon>Agaricomycetes</taxon>
        <taxon>Agaricomycetidae</taxon>
        <taxon>Agaricales</taxon>
        <taxon>Agaricineae</taxon>
        <taxon>Strophariaceae</taxon>
        <taxon>Pholiota</taxon>
    </lineage>
</organism>
<keyword evidence="1" id="KW-0472">Membrane</keyword>
<proteinExistence type="predicted"/>
<evidence type="ECO:0000256" key="1">
    <source>
        <dbReference type="SAM" id="Phobius"/>
    </source>
</evidence>
<feature type="non-terminal residue" evidence="3">
    <location>
        <position position="1"/>
    </location>
</feature>